<dbReference type="HOGENOM" id="CLU_3402762_0_0_6"/>
<sequence>MKKIWKDGSIAVFLLTPHNPAIRYRDFSHE</sequence>
<reference evidence="1 2" key="1">
    <citation type="journal article" date="2008" name="J. Bacteriol.">
        <title>Insights into plant cell wall degradation from the genome sequence of the soil bacterium Cellvibrio japonicus.</title>
        <authorList>
            <person name="Deboy R.T."/>
            <person name="Mongodin E.F."/>
            <person name="Fouts D.E."/>
            <person name="Tailford L.E."/>
            <person name="Khouri H."/>
            <person name="Emerson J.B."/>
            <person name="Mohamoud Y."/>
            <person name="Watkins K."/>
            <person name="Henrissat B."/>
            <person name="Gilbert H.J."/>
            <person name="Nelson K.E."/>
        </authorList>
    </citation>
    <scope>NUCLEOTIDE SEQUENCE [LARGE SCALE GENOMIC DNA]</scope>
    <source>
        <strain evidence="1 2">Ueda107</strain>
    </source>
</reference>
<gene>
    <name evidence="1" type="ordered locus">CJA_2893</name>
</gene>
<organism evidence="1 2">
    <name type="scientific">Cellvibrio japonicus (strain Ueda107)</name>
    <name type="common">Pseudomonas fluorescens subsp. cellulosa</name>
    <dbReference type="NCBI Taxonomy" id="498211"/>
    <lineage>
        <taxon>Bacteria</taxon>
        <taxon>Pseudomonadati</taxon>
        <taxon>Pseudomonadota</taxon>
        <taxon>Gammaproteobacteria</taxon>
        <taxon>Cellvibrionales</taxon>
        <taxon>Cellvibrionaceae</taxon>
        <taxon>Cellvibrio</taxon>
    </lineage>
</organism>
<dbReference type="AlphaFoldDB" id="B3PC79"/>
<proteinExistence type="predicted"/>
<dbReference type="EMBL" id="CP000934">
    <property type="protein sequence ID" value="ACE85233.1"/>
    <property type="molecule type" value="Genomic_DNA"/>
</dbReference>
<keyword evidence="2" id="KW-1185">Reference proteome</keyword>
<protein>
    <submittedName>
        <fullName evidence="1">Uncharacterized protein</fullName>
    </submittedName>
</protein>
<evidence type="ECO:0000313" key="1">
    <source>
        <dbReference type="EMBL" id="ACE85233.1"/>
    </source>
</evidence>
<evidence type="ECO:0000313" key="2">
    <source>
        <dbReference type="Proteomes" id="UP000001036"/>
    </source>
</evidence>
<name>B3PC79_CELJU</name>
<dbReference type="KEGG" id="cja:CJA_2893"/>
<accession>B3PC79</accession>
<dbReference type="Proteomes" id="UP000001036">
    <property type="component" value="Chromosome"/>
</dbReference>